<dbReference type="AlphaFoldDB" id="A0A6B3L158"/>
<dbReference type="EMBL" id="CP066776">
    <property type="protein sequence ID" value="QQL44094.1"/>
    <property type="molecule type" value="Genomic_DNA"/>
</dbReference>
<sequence length="123" mass="13326">MTTEKIIMVRGARVVPVALLIAAILLSASRSPWWLLSIPFIWIGWICAAPNLNLANGLLAYLSMICGFVLMLFHEPSGAAIAGGAAASFYLCALEMRVTAKPYNPTDFPETKDKPNKPQHPTA</sequence>
<protein>
    <submittedName>
        <fullName evidence="3">Uncharacterized protein</fullName>
    </submittedName>
</protein>
<accession>A0A6B3L158</accession>
<evidence type="ECO:0000256" key="2">
    <source>
        <dbReference type="SAM" id="Phobius"/>
    </source>
</evidence>
<gene>
    <name evidence="3" type="ORF">G3M56_009325</name>
</gene>
<reference evidence="3 4" key="1">
    <citation type="submission" date="2020-12" db="EMBL/GenBank/DDBJ databases">
        <title>Sulforoseuscoccus oceanibium gen. nov., sp. nov., a representative of the phylum Verrucomicrobia with special cytoplasmic membrane, and proposal of Sulforoseuscoccusaceae fam. nov.</title>
        <authorList>
            <person name="Xi F."/>
        </authorList>
    </citation>
    <scope>NUCLEOTIDE SEQUENCE [LARGE SCALE GENOMIC DNA]</scope>
    <source>
        <strain evidence="3 4">T37</strain>
    </source>
</reference>
<name>A0A6B3L158_9BACT</name>
<evidence type="ECO:0000256" key="1">
    <source>
        <dbReference type="SAM" id="MobiDB-lite"/>
    </source>
</evidence>
<organism evidence="3 4">
    <name type="scientific">Sulfuriroseicoccus oceanibius</name>
    <dbReference type="NCBI Taxonomy" id="2707525"/>
    <lineage>
        <taxon>Bacteria</taxon>
        <taxon>Pseudomonadati</taxon>
        <taxon>Verrucomicrobiota</taxon>
        <taxon>Verrucomicrobiia</taxon>
        <taxon>Verrucomicrobiales</taxon>
        <taxon>Verrucomicrobiaceae</taxon>
        <taxon>Sulfuriroseicoccus</taxon>
    </lineage>
</organism>
<feature type="transmembrane region" description="Helical" evidence="2">
    <location>
        <begin position="33"/>
        <end position="52"/>
    </location>
</feature>
<keyword evidence="2" id="KW-0472">Membrane</keyword>
<keyword evidence="2" id="KW-1133">Transmembrane helix</keyword>
<keyword evidence="2" id="KW-0812">Transmembrane</keyword>
<feature type="transmembrane region" description="Helical" evidence="2">
    <location>
        <begin position="6"/>
        <end position="26"/>
    </location>
</feature>
<dbReference type="KEGG" id="soa:G3M56_009325"/>
<evidence type="ECO:0000313" key="4">
    <source>
        <dbReference type="Proteomes" id="UP000475117"/>
    </source>
</evidence>
<dbReference type="Proteomes" id="UP000475117">
    <property type="component" value="Chromosome"/>
</dbReference>
<feature type="region of interest" description="Disordered" evidence="1">
    <location>
        <begin position="102"/>
        <end position="123"/>
    </location>
</feature>
<dbReference type="RefSeq" id="WP_164362597.1">
    <property type="nucleotide sequence ID" value="NZ_CP066776.1"/>
</dbReference>
<proteinExistence type="predicted"/>
<evidence type="ECO:0000313" key="3">
    <source>
        <dbReference type="EMBL" id="QQL44094.1"/>
    </source>
</evidence>
<feature type="transmembrane region" description="Helical" evidence="2">
    <location>
        <begin position="58"/>
        <end position="91"/>
    </location>
</feature>
<keyword evidence="4" id="KW-1185">Reference proteome</keyword>